<comment type="caution">
    <text evidence="2">The sequence shown here is derived from an EMBL/GenBank/DDBJ whole genome shotgun (WGS) entry which is preliminary data.</text>
</comment>
<dbReference type="PIRSF" id="PIRSF021278">
    <property type="entry name" value="AcuA"/>
    <property type="match status" value="1"/>
</dbReference>
<organism evidence="2 3">
    <name type="scientific">Desmospora activa DSM 45169</name>
    <dbReference type="NCBI Taxonomy" id="1121389"/>
    <lineage>
        <taxon>Bacteria</taxon>
        <taxon>Bacillati</taxon>
        <taxon>Bacillota</taxon>
        <taxon>Bacilli</taxon>
        <taxon>Bacillales</taxon>
        <taxon>Thermoactinomycetaceae</taxon>
        <taxon>Desmospora</taxon>
    </lineage>
</organism>
<dbReference type="InterPro" id="IPR024699">
    <property type="entry name" value="AcuA"/>
</dbReference>
<evidence type="ECO:0000259" key="1">
    <source>
        <dbReference type="Pfam" id="PF00583"/>
    </source>
</evidence>
<name>A0A2T4ZDI8_9BACL</name>
<gene>
    <name evidence="2" type="ORF">C8J48_2598</name>
</gene>
<dbReference type="GO" id="GO:0045150">
    <property type="term" value="P:acetoin catabolic process"/>
    <property type="evidence" value="ECO:0007669"/>
    <property type="project" value="InterPro"/>
</dbReference>
<dbReference type="SUPFAM" id="SSF55729">
    <property type="entry name" value="Acyl-CoA N-acyltransferases (Nat)"/>
    <property type="match status" value="1"/>
</dbReference>
<dbReference type="Pfam" id="PF00583">
    <property type="entry name" value="Acetyltransf_1"/>
    <property type="match status" value="1"/>
</dbReference>
<proteinExistence type="predicted"/>
<dbReference type="Proteomes" id="UP000241639">
    <property type="component" value="Unassembled WGS sequence"/>
</dbReference>
<dbReference type="Gene3D" id="3.40.630.30">
    <property type="match status" value="1"/>
</dbReference>
<dbReference type="InterPro" id="IPR016181">
    <property type="entry name" value="Acyl_CoA_acyltransferase"/>
</dbReference>
<dbReference type="EMBL" id="PZZP01000001">
    <property type="protein sequence ID" value="PTM59959.1"/>
    <property type="molecule type" value="Genomic_DNA"/>
</dbReference>
<evidence type="ECO:0000313" key="2">
    <source>
        <dbReference type="EMBL" id="PTM59959.1"/>
    </source>
</evidence>
<dbReference type="GO" id="GO:0016747">
    <property type="term" value="F:acyltransferase activity, transferring groups other than amino-acyl groups"/>
    <property type="evidence" value="ECO:0007669"/>
    <property type="project" value="InterPro"/>
</dbReference>
<evidence type="ECO:0000313" key="3">
    <source>
        <dbReference type="Proteomes" id="UP000241639"/>
    </source>
</evidence>
<protein>
    <submittedName>
        <fullName evidence="2">Acetoin utilization protein AcuA</fullName>
    </submittedName>
</protein>
<dbReference type="InterPro" id="IPR000182">
    <property type="entry name" value="GNAT_dom"/>
</dbReference>
<reference evidence="2 3" key="1">
    <citation type="submission" date="2018-04" db="EMBL/GenBank/DDBJ databases">
        <title>Genomic Encyclopedia of Archaeal and Bacterial Type Strains, Phase II (KMG-II): from individual species to whole genera.</title>
        <authorList>
            <person name="Goeker M."/>
        </authorList>
    </citation>
    <scope>NUCLEOTIDE SEQUENCE [LARGE SCALE GENOMIC DNA]</scope>
    <source>
        <strain evidence="2 3">DSM 45169</strain>
    </source>
</reference>
<feature type="domain" description="N-acetyltransferase" evidence="1">
    <location>
        <begin position="51"/>
        <end position="120"/>
    </location>
</feature>
<dbReference type="GO" id="GO:0019152">
    <property type="term" value="F:acetoin dehydrogenase (NAD+) activity"/>
    <property type="evidence" value="ECO:0007669"/>
    <property type="project" value="InterPro"/>
</dbReference>
<keyword evidence="3" id="KW-1185">Reference proteome</keyword>
<dbReference type="AlphaFoldDB" id="A0A2T4ZDI8"/>
<sequence length="213" mass="24427">MVALEHRKKYYAETLPASEGDLVVEGPVLPDRLKYYSFHEGLVAFRPPEEQQEALIGIAGLAEGRIIIARTANEIVGYVTYLHPDPLEHWSKGNMEDLLELGAIEVAAPYRKYGVAKALLGVSFRDPYMENYIVISTEYYWHWDLKGTGLSVWEYRRVMEKVMSSAGLEWVATDDPEITAHPANCLMARFGKHVPQSSVEKFDRLRFRFRILY</sequence>
<accession>A0A2T4ZDI8</accession>